<dbReference type="AlphaFoldDB" id="A0AAN8ISM4"/>
<reference evidence="1 2" key="1">
    <citation type="submission" date="2019-10" db="EMBL/GenBank/DDBJ databases">
        <title>Assembly and Annotation for the nematode Trichostrongylus colubriformis.</title>
        <authorList>
            <person name="Martin J."/>
        </authorList>
    </citation>
    <scope>NUCLEOTIDE SEQUENCE [LARGE SCALE GENOMIC DNA]</scope>
    <source>
        <strain evidence="1">G859</strain>
        <tissue evidence="1">Whole worm</tissue>
    </source>
</reference>
<evidence type="ECO:0000313" key="2">
    <source>
        <dbReference type="Proteomes" id="UP001331761"/>
    </source>
</evidence>
<keyword evidence="2" id="KW-1185">Reference proteome</keyword>
<comment type="caution">
    <text evidence="1">The sequence shown here is derived from an EMBL/GenBank/DDBJ whole genome shotgun (WGS) entry which is preliminary data.</text>
</comment>
<evidence type="ECO:0000313" key="1">
    <source>
        <dbReference type="EMBL" id="KAK5984496.1"/>
    </source>
</evidence>
<protein>
    <submittedName>
        <fullName evidence="1">Uncharacterized protein</fullName>
    </submittedName>
</protein>
<organism evidence="1 2">
    <name type="scientific">Trichostrongylus colubriformis</name>
    <name type="common">Black scour worm</name>
    <dbReference type="NCBI Taxonomy" id="6319"/>
    <lineage>
        <taxon>Eukaryota</taxon>
        <taxon>Metazoa</taxon>
        <taxon>Ecdysozoa</taxon>
        <taxon>Nematoda</taxon>
        <taxon>Chromadorea</taxon>
        <taxon>Rhabditida</taxon>
        <taxon>Rhabditina</taxon>
        <taxon>Rhabditomorpha</taxon>
        <taxon>Strongyloidea</taxon>
        <taxon>Trichostrongylidae</taxon>
        <taxon>Trichostrongylus</taxon>
    </lineage>
</organism>
<proteinExistence type="predicted"/>
<sequence length="126" mass="14070">MLARKTSLLKEISVQTNKSGTGEAMKWSLVAFTVVLLATEVLSQRRRPVVVVRRVIHNHFNVRPFAPRFRPRPPVGPGIVGALVGLAAVSSALSSRYVPYQPPYYGYYRQPDRSSVLHRGEGEVKK</sequence>
<gene>
    <name evidence="1" type="ORF">GCK32_009180</name>
</gene>
<dbReference type="Proteomes" id="UP001331761">
    <property type="component" value="Unassembled WGS sequence"/>
</dbReference>
<dbReference type="EMBL" id="WIXE01002818">
    <property type="protein sequence ID" value="KAK5984496.1"/>
    <property type="molecule type" value="Genomic_DNA"/>
</dbReference>
<name>A0AAN8ISM4_TRICO</name>
<accession>A0AAN8ISM4</accession>